<dbReference type="VEuPathDB" id="TriTrypDB:TM35_000322280"/>
<dbReference type="Proteomes" id="UP000192257">
    <property type="component" value="Unassembled WGS sequence"/>
</dbReference>
<keyword evidence="2" id="KW-1185">Reference proteome</keyword>
<reference evidence="1 2" key="1">
    <citation type="submission" date="2017-03" db="EMBL/GenBank/DDBJ databases">
        <title>An alternative strategy for trypanosome survival in the mammalian bloodstream revealed through genome and transcriptome analysis of the ubiquitous bovine parasite Trypanosoma (Megatrypanum) theileri.</title>
        <authorList>
            <person name="Kelly S."/>
            <person name="Ivens A."/>
            <person name="Mott A."/>
            <person name="O'Neill E."/>
            <person name="Emms D."/>
            <person name="Macleod O."/>
            <person name="Voorheis P."/>
            <person name="Matthews J."/>
            <person name="Matthews K."/>
            <person name="Carrington M."/>
        </authorList>
    </citation>
    <scope>NUCLEOTIDE SEQUENCE [LARGE SCALE GENOMIC DNA]</scope>
    <source>
        <strain evidence="1">Edinburgh</strain>
    </source>
</reference>
<sequence length="105" mass="12198">MFFLSWDSSTQNPQISCIQQCQTCLQLLPLSPQSISITVYLCPSLHPFRNISRETAAHTTRRSTKITVQNSASGELHKTLHYFITDMLVLFCQQKQRVNQMRWTH</sequence>
<organism evidence="1 2">
    <name type="scientific">Trypanosoma theileri</name>
    <dbReference type="NCBI Taxonomy" id="67003"/>
    <lineage>
        <taxon>Eukaryota</taxon>
        <taxon>Discoba</taxon>
        <taxon>Euglenozoa</taxon>
        <taxon>Kinetoplastea</taxon>
        <taxon>Metakinetoplastina</taxon>
        <taxon>Trypanosomatida</taxon>
        <taxon>Trypanosomatidae</taxon>
        <taxon>Trypanosoma</taxon>
    </lineage>
</organism>
<dbReference type="GeneID" id="39988635"/>
<dbReference type="RefSeq" id="XP_028879979.1">
    <property type="nucleotide sequence ID" value="XM_029028855.1"/>
</dbReference>
<evidence type="ECO:0000313" key="2">
    <source>
        <dbReference type="Proteomes" id="UP000192257"/>
    </source>
</evidence>
<gene>
    <name evidence="1" type="ORF">TM35_000322280</name>
</gene>
<dbReference type="EMBL" id="NBCO01000032">
    <property type="protein sequence ID" value="ORC85913.1"/>
    <property type="molecule type" value="Genomic_DNA"/>
</dbReference>
<name>A0A1X0NN40_9TRYP</name>
<dbReference type="AlphaFoldDB" id="A0A1X0NN40"/>
<proteinExistence type="predicted"/>
<evidence type="ECO:0000313" key="1">
    <source>
        <dbReference type="EMBL" id="ORC85913.1"/>
    </source>
</evidence>
<protein>
    <submittedName>
        <fullName evidence="1">Uncharacterized protein</fullName>
    </submittedName>
</protein>
<accession>A0A1X0NN40</accession>
<comment type="caution">
    <text evidence="1">The sequence shown here is derived from an EMBL/GenBank/DDBJ whole genome shotgun (WGS) entry which is preliminary data.</text>
</comment>